<dbReference type="InterPro" id="IPR001387">
    <property type="entry name" value="Cro/C1-type_HTH"/>
</dbReference>
<dbReference type="SUPFAM" id="SSF47413">
    <property type="entry name" value="lambda repressor-like DNA-binding domains"/>
    <property type="match status" value="1"/>
</dbReference>
<protein>
    <submittedName>
        <fullName evidence="1">Lambda repressor-like predicted transcriptional regulator</fullName>
    </submittedName>
</protein>
<dbReference type="EMBL" id="JACHXF010000007">
    <property type="protein sequence ID" value="MBB3096190.1"/>
    <property type="molecule type" value="Genomic_DNA"/>
</dbReference>
<dbReference type="Proteomes" id="UP000590749">
    <property type="component" value="Unassembled WGS sequence"/>
</dbReference>
<comment type="caution">
    <text evidence="1">The sequence shown here is derived from an EMBL/GenBank/DDBJ whole genome shotgun (WGS) entry which is preliminary data.</text>
</comment>
<reference evidence="1 2" key="1">
    <citation type="submission" date="2020-08" db="EMBL/GenBank/DDBJ databases">
        <title>Genomic Encyclopedia of Type Strains, Phase III (KMG-III): the genomes of soil and plant-associated and newly described type strains.</title>
        <authorList>
            <person name="Whitman W."/>
        </authorList>
    </citation>
    <scope>NUCLEOTIDE SEQUENCE [LARGE SCALE GENOMIC DNA]</scope>
    <source>
        <strain evidence="1 2">CECT 3287</strain>
    </source>
</reference>
<dbReference type="Gene3D" id="1.10.260.40">
    <property type="entry name" value="lambda repressor-like DNA-binding domains"/>
    <property type="match status" value="1"/>
</dbReference>
<dbReference type="GO" id="GO:0003677">
    <property type="term" value="F:DNA binding"/>
    <property type="evidence" value="ECO:0007669"/>
    <property type="project" value="InterPro"/>
</dbReference>
<evidence type="ECO:0000313" key="2">
    <source>
        <dbReference type="Proteomes" id="UP000590749"/>
    </source>
</evidence>
<gene>
    <name evidence="1" type="ORF">FHR83_003860</name>
</gene>
<name>A0A7W5FFB1_9ACTN</name>
<keyword evidence="2" id="KW-1185">Reference proteome</keyword>
<organism evidence="1 2">
    <name type="scientific">Actinoplanes campanulatus</name>
    <dbReference type="NCBI Taxonomy" id="113559"/>
    <lineage>
        <taxon>Bacteria</taxon>
        <taxon>Bacillati</taxon>
        <taxon>Actinomycetota</taxon>
        <taxon>Actinomycetes</taxon>
        <taxon>Micromonosporales</taxon>
        <taxon>Micromonosporaceae</taxon>
        <taxon>Actinoplanes</taxon>
    </lineage>
</organism>
<dbReference type="CDD" id="cd00093">
    <property type="entry name" value="HTH_XRE"/>
    <property type="match status" value="1"/>
</dbReference>
<sequence>MDATLDRPLSEAEIEAVRHWPRYAHTSATPVDSGVLVTLLNELLGQLPWWDRAWRVTGAGHADPLDMTRVDVVPDPVEVAVPGTVGRDGADELPLSARIRIHGDRLVRFEVKVGDLVIAPGREPAGKPERHRFGVVLTALMTSHGISRREMARRCGLAESTIAAAMGGRRPHERVIKSVAPEVGMTVEDLTALAD</sequence>
<dbReference type="InterPro" id="IPR010982">
    <property type="entry name" value="Lambda_DNA-bd_dom_sf"/>
</dbReference>
<dbReference type="AlphaFoldDB" id="A0A7W5FFB1"/>
<dbReference type="RefSeq" id="WP_183221498.1">
    <property type="nucleotide sequence ID" value="NZ_BMPW01000005.1"/>
</dbReference>
<proteinExistence type="predicted"/>
<evidence type="ECO:0000313" key="1">
    <source>
        <dbReference type="EMBL" id="MBB3096190.1"/>
    </source>
</evidence>
<accession>A0A7W5FFB1</accession>